<dbReference type="Pfam" id="PF00439">
    <property type="entry name" value="Bromodomain"/>
    <property type="match status" value="1"/>
</dbReference>
<dbReference type="SUPFAM" id="SSF47370">
    <property type="entry name" value="Bromodomain"/>
    <property type="match status" value="1"/>
</dbReference>
<feature type="compositionally biased region" description="Polar residues" evidence="3">
    <location>
        <begin position="532"/>
        <end position="549"/>
    </location>
</feature>
<dbReference type="KEGG" id="zju:107409634"/>
<feature type="compositionally biased region" description="Basic and acidic residues" evidence="3">
    <location>
        <begin position="551"/>
        <end position="573"/>
    </location>
</feature>
<gene>
    <name evidence="7" type="primary">LOC107409634</name>
</gene>
<feature type="compositionally biased region" description="Basic and acidic residues" evidence="3">
    <location>
        <begin position="493"/>
        <end position="506"/>
    </location>
</feature>
<feature type="compositionally biased region" description="Basic and acidic residues" evidence="3">
    <location>
        <begin position="131"/>
        <end position="147"/>
    </location>
</feature>
<feature type="compositionally biased region" description="Basic and acidic residues" evidence="3">
    <location>
        <begin position="588"/>
        <end position="626"/>
    </location>
</feature>
<dbReference type="PROSITE" id="PS50090">
    <property type="entry name" value="MYB_LIKE"/>
    <property type="match status" value="1"/>
</dbReference>
<evidence type="ECO:0000256" key="3">
    <source>
        <dbReference type="SAM" id="MobiDB-lite"/>
    </source>
</evidence>
<dbReference type="SUPFAM" id="SSF46689">
    <property type="entry name" value="Homeodomain-like"/>
    <property type="match status" value="1"/>
</dbReference>
<evidence type="ECO:0000313" key="6">
    <source>
        <dbReference type="Proteomes" id="UP001652623"/>
    </source>
</evidence>
<dbReference type="InParanoid" id="A0A6P3Z4V0"/>
<dbReference type="SMART" id="SM00717">
    <property type="entry name" value="SANT"/>
    <property type="match status" value="1"/>
</dbReference>
<sequence>MSKEQTKQNRTWGTWEELLLACAVKRHGLSDWDSVAMEVQSRTSLPHLLTTAQNCRLKYNDLSRRFTSTDVVFDHSRPENGSGVAAVTVDDIPWLDQLRKLRVDELRQELERYDVSILSLQLKVKELEEEREQGLKDDEGHKSKSDLEDSNQYRSENDKSQNDQKETDKNGDAVVVLGGQPDPENHSVKESNSTGRKSDNDKVGGEEIKSELEQDRSGPGEDGPVSRASEPVGKESESDSDSDKGSSDTVGKNPRVVESSEPSRRSKADESSELRDSAAQSKGETRESGEVQSSASLTRKRNGKRRRRKEVSDGSSGGEEASEAHEEVSARSRPLFGLLQTVRTHQHGSLFERRLQSQETDGYNNMIRKHLDLKAIETKLQKGSYSSCALAFYRDLLILFTNATIFFPKSSLESIAAYELRQLVSKELKKNTRAPGPDPSPEPSESLPPTSPSHTKLETSDLFLPKNKPNVPIIVCRKRSSISSKPSSSSFAQKEEQQSDEKKPVLDLKPPVINPKEKPVTGTRSSRRSKENVTNSSAAPAKKQSSTNLGKMEKKKPEALPIEKKRSAADFLKRIKRNSRGEGSGGEQKGKDGEQKGKDSGKGEKGKERVLRPNGDRKAAHKEKSSPSKRSVGRPPKKAAETNAVSSKRSREGGGKETSKRPRKRSRR</sequence>
<proteinExistence type="predicted"/>
<accession>A0A6P3Z4V0</accession>
<feature type="compositionally biased region" description="Basic and acidic residues" evidence="3">
    <location>
        <begin position="649"/>
        <end position="660"/>
    </location>
</feature>
<dbReference type="PROSITE" id="PS50014">
    <property type="entry name" value="BROMODOMAIN_2"/>
    <property type="match status" value="1"/>
</dbReference>
<evidence type="ECO:0000259" key="4">
    <source>
        <dbReference type="PROSITE" id="PS50014"/>
    </source>
</evidence>
<dbReference type="GeneID" id="107409634"/>
<reference evidence="6" key="1">
    <citation type="submission" date="2025-05" db="UniProtKB">
        <authorList>
            <consortium name="RefSeq"/>
        </authorList>
    </citation>
    <scope>NUCLEOTIDE SEQUENCE [LARGE SCALE GENOMIC DNA]</scope>
</reference>
<keyword evidence="1 2" id="KW-0103">Bromodomain</keyword>
<dbReference type="SMART" id="SM00297">
    <property type="entry name" value="BROMO"/>
    <property type="match status" value="1"/>
</dbReference>
<feature type="compositionally biased region" description="Low complexity" evidence="3">
    <location>
        <begin position="481"/>
        <end position="490"/>
    </location>
</feature>
<name>A0A6P3Z4V0_ZIZJJ</name>
<dbReference type="RefSeq" id="XP_015872583.2">
    <property type="nucleotide sequence ID" value="XM_016017097.3"/>
</dbReference>
<keyword evidence="6" id="KW-1185">Reference proteome</keyword>
<organism evidence="6 7">
    <name type="scientific">Ziziphus jujuba</name>
    <name type="common">Chinese jujube</name>
    <name type="synonym">Ziziphus sativa</name>
    <dbReference type="NCBI Taxonomy" id="326968"/>
    <lineage>
        <taxon>Eukaryota</taxon>
        <taxon>Viridiplantae</taxon>
        <taxon>Streptophyta</taxon>
        <taxon>Embryophyta</taxon>
        <taxon>Tracheophyta</taxon>
        <taxon>Spermatophyta</taxon>
        <taxon>Magnoliopsida</taxon>
        <taxon>eudicotyledons</taxon>
        <taxon>Gunneridae</taxon>
        <taxon>Pentapetalae</taxon>
        <taxon>rosids</taxon>
        <taxon>fabids</taxon>
        <taxon>Rosales</taxon>
        <taxon>Rhamnaceae</taxon>
        <taxon>Paliureae</taxon>
        <taxon>Ziziphus</taxon>
    </lineage>
</organism>
<dbReference type="Pfam" id="PF00249">
    <property type="entry name" value="Myb_DNA-binding"/>
    <property type="match status" value="1"/>
</dbReference>
<dbReference type="PANTHER" id="PTHR37888:SF11">
    <property type="entry name" value="DNA-BINDING BROMODOMAIN-CONTAINING PROTEIN"/>
    <property type="match status" value="1"/>
</dbReference>
<dbReference type="AlphaFoldDB" id="A0A6P3Z4V0"/>
<dbReference type="PANTHER" id="PTHR37888">
    <property type="entry name" value="DNA-BINDING BROMODOMAIN-CONTAINING PROTEIN"/>
    <property type="match status" value="1"/>
</dbReference>
<feature type="region of interest" description="Disordered" evidence="3">
    <location>
        <begin position="430"/>
        <end position="465"/>
    </location>
</feature>
<dbReference type="InterPro" id="IPR001005">
    <property type="entry name" value="SANT/Myb"/>
</dbReference>
<feature type="compositionally biased region" description="Basic and acidic residues" evidence="3">
    <location>
        <begin position="261"/>
        <end position="276"/>
    </location>
</feature>
<feature type="region of interest" description="Disordered" evidence="3">
    <location>
        <begin position="131"/>
        <end position="332"/>
    </location>
</feature>
<dbReference type="Gene3D" id="1.10.10.60">
    <property type="entry name" value="Homeodomain-like"/>
    <property type="match status" value="1"/>
</dbReference>
<reference evidence="7" key="2">
    <citation type="submission" date="2025-08" db="UniProtKB">
        <authorList>
            <consortium name="RefSeq"/>
        </authorList>
    </citation>
    <scope>IDENTIFICATION</scope>
    <source>
        <tissue evidence="7">Seedling</tissue>
    </source>
</reference>
<dbReference type="CDD" id="cd04369">
    <property type="entry name" value="Bromodomain"/>
    <property type="match status" value="1"/>
</dbReference>
<feature type="domain" description="Myb-like" evidence="5">
    <location>
        <begin position="4"/>
        <end position="63"/>
    </location>
</feature>
<dbReference type="FunCoup" id="A0A6P3Z4V0">
    <property type="interactions" value="292"/>
</dbReference>
<dbReference type="CDD" id="cd00167">
    <property type="entry name" value="SANT"/>
    <property type="match status" value="1"/>
</dbReference>
<feature type="compositionally biased region" description="Basic and acidic residues" evidence="3">
    <location>
        <begin position="155"/>
        <end position="171"/>
    </location>
</feature>
<evidence type="ECO:0000256" key="2">
    <source>
        <dbReference type="PROSITE-ProRule" id="PRU00035"/>
    </source>
</evidence>
<dbReference type="InterPro" id="IPR001487">
    <property type="entry name" value="Bromodomain"/>
</dbReference>
<feature type="domain" description="Bromo" evidence="4">
    <location>
        <begin position="343"/>
        <end position="414"/>
    </location>
</feature>
<evidence type="ECO:0000256" key="1">
    <source>
        <dbReference type="ARBA" id="ARBA00023117"/>
    </source>
</evidence>
<evidence type="ECO:0000259" key="5">
    <source>
        <dbReference type="PROSITE" id="PS50090"/>
    </source>
</evidence>
<evidence type="ECO:0000313" key="7">
    <source>
        <dbReference type="RefSeq" id="XP_015872583.2"/>
    </source>
</evidence>
<feature type="compositionally biased region" description="Basic and acidic residues" evidence="3">
    <location>
        <begin position="232"/>
        <end position="246"/>
    </location>
</feature>
<feature type="compositionally biased region" description="Basic and acidic residues" evidence="3">
    <location>
        <begin position="196"/>
        <end position="219"/>
    </location>
</feature>
<dbReference type="Gene3D" id="1.20.920.10">
    <property type="entry name" value="Bromodomain-like"/>
    <property type="match status" value="1"/>
</dbReference>
<dbReference type="InterPro" id="IPR036427">
    <property type="entry name" value="Bromodomain-like_sf"/>
</dbReference>
<protein>
    <submittedName>
        <fullName evidence="7">Uncharacterized protein LOC107409634</fullName>
    </submittedName>
</protein>
<dbReference type="Proteomes" id="UP001652623">
    <property type="component" value="Chromosome 1"/>
</dbReference>
<feature type="region of interest" description="Disordered" evidence="3">
    <location>
        <begin position="477"/>
        <end position="668"/>
    </location>
</feature>
<feature type="compositionally biased region" description="Basic residues" evidence="3">
    <location>
        <begin position="298"/>
        <end position="309"/>
    </location>
</feature>
<dbReference type="InterPro" id="IPR009057">
    <property type="entry name" value="Homeodomain-like_sf"/>
</dbReference>